<dbReference type="EMBL" id="QTSX02007300">
    <property type="protein sequence ID" value="KAJ9048926.1"/>
    <property type="molecule type" value="Genomic_DNA"/>
</dbReference>
<evidence type="ECO:0000313" key="2">
    <source>
        <dbReference type="Proteomes" id="UP001165960"/>
    </source>
</evidence>
<evidence type="ECO:0000313" key="1">
    <source>
        <dbReference type="EMBL" id="KAJ9048926.1"/>
    </source>
</evidence>
<comment type="caution">
    <text evidence="1">The sequence shown here is derived from an EMBL/GenBank/DDBJ whole genome shotgun (WGS) entry which is preliminary data.</text>
</comment>
<sequence>MTLDLKVAVITGITGALGKGIFHRLVNEFPAIKIYGTARSSKRAGEAFSFFIEEDIRLSKRIENKNLILIPAEFDTMVIKKVQVFSQLLHQE</sequence>
<protein>
    <submittedName>
        <fullName evidence="1">Uncharacterized protein</fullName>
    </submittedName>
</protein>
<keyword evidence="2" id="KW-1185">Reference proteome</keyword>
<name>A0ACC2RFV0_9FUNG</name>
<gene>
    <name evidence="1" type="ORF">DSO57_1029846</name>
</gene>
<dbReference type="Proteomes" id="UP001165960">
    <property type="component" value="Unassembled WGS sequence"/>
</dbReference>
<accession>A0ACC2RFV0</accession>
<organism evidence="1 2">
    <name type="scientific">Entomophthora muscae</name>
    <dbReference type="NCBI Taxonomy" id="34485"/>
    <lineage>
        <taxon>Eukaryota</taxon>
        <taxon>Fungi</taxon>
        <taxon>Fungi incertae sedis</taxon>
        <taxon>Zoopagomycota</taxon>
        <taxon>Entomophthoromycotina</taxon>
        <taxon>Entomophthoromycetes</taxon>
        <taxon>Entomophthorales</taxon>
        <taxon>Entomophthoraceae</taxon>
        <taxon>Entomophthora</taxon>
    </lineage>
</organism>
<reference evidence="1" key="1">
    <citation type="submission" date="2022-04" db="EMBL/GenBank/DDBJ databases">
        <title>Genome of the entomopathogenic fungus Entomophthora muscae.</title>
        <authorList>
            <person name="Elya C."/>
            <person name="Lovett B.R."/>
            <person name="Lee E."/>
            <person name="Macias A.M."/>
            <person name="Hajek A.E."/>
            <person name="De Bivort B.L."/>
            <person name="Kasson M.T."/>
            <person name="De Fine Licht H.H."/>
            <person name="Stajich J.E."/>
        </authorList>
    </citation>
    <scope>NUCLEOTIDE SEQUENCE</scope>
    <source>
        <strain evidence="1">Berkeley</strain>
    </source>
</reference>
<proteinExistence type="predicted"/>